<evidence type="ECO:0000313" key="7">
    <source>
        <dbReference type="EMBL" id="SFW75034.1"/>
    </source>
</evidence>
<gene>
    <name evidence="7" type="ORF">SAMN05661012_04181</name>
    <name evidence="8" type="ORF">SR876_10725</name>
</gene>
<reference evidence="8 10" key="2">
    <citation type="submission" date="2023-11" db="EMBL/GenBank/DDBJ databases">
        <title>MicrobeMod: A computational toolkit for identifying prokaryotic methylation and restriction-modification with nanopore sequencing.</title>
        <authorList>
            <person name="Crits-Christoph A."/>
            <person name="Kang S.C."/>
            <person name="Lee H."/>
            <person name="Ostrov N."/>
        </authorList>
    </citation>
    <scope>NUCLEOTIDE SEQUENCE [LARGE SCALE GENOMIC DNA]</scope>
    <source>
        <strain evidence="8 10">ATCC 23090</strain>
    </source>
</reference>
<proteinExistence type="predicted"/>
<keyword evidence="3" id="KW-0479">Metal-binding</keyword>
<dbReference type="SFLD" id="SFLDS00029">
    <property type="entry name" value="Radical_SAM"/>
    <property type="match status" value="1"/>
</dbReference>
<name>A0A1K1RT26_9BACT</name>
<keyword evidence="5" id="KW-0411">Iron-sulfur</keyword>
<evidence type="ECO:0000313" key="8">
    <source>
        <dbReference type="EMBL" id="WQG91980.1"/>
    </source>
</evidence>
<dbReference type="PANTHER" id="PTHR43273:SF8">
    <property type="entry name" value="RADICAL SAM DOMAIN PROTEIN"/>
    <property type="match status" value="1"/>
</dbReference>
<keyword evidence="10" id="KW-1185">Reference proteome</keyword>
<dbReference type="Proteomes" id="UP001326715">
    <property type="component" value="Chromosome"/>
</dbReference>
<sequence>MISSAESVADGKQNVLIATKLAQMIVPQSKPCSASVHLVKGGQSTQVFIPNGSRLYTISQDVEQRLASLMRKKDEEGLQNELIRLGLDAPAYITNEPLQSPPLHALSLAIAQKCNMGCSYCYADQGDFGGPTKNMSLETSFKAIDLLLKDCPESGKAQLTFLGGEPLINRTGIRAAVAYAATIAKQKNIQVSYSITTNGTLVTESDAVFFEEHGFSVTVSLDGIGKDHDLNRPMKGGQGSYDKIIKNIQPLLSLQHKMQVSARVTVTPENTGLPAVLDEFIRMGFHGVGFSPLLRSSDGQNEMNQEQLSALLENMIACGLNFERNVLAGKRYPFLNMVNALKEISRGTHRPYPCGAGAGYLGVSADEELFACHRFVNEEVGKMGDLNNGIQPDLQNNWLASRHVNTQEPCSRCWARYLCGGGCHHEVIEKGRTACDYIRSWLYYTIQANERLSRLKPNWNN</sequence>
<reference evidence="7 9" key="1">
    <citation type="submission" date="2016-11" db="EMBL/GenBank/DDBJ databases">
        <authorList>
            <person name="Jaros S."/>
            <person name="Januszkiewicz K."/>
            <person name="Wedrychowicz H."/>
        </authorList>
    </citation>
    <scope>NUCLEOTIDE SEQUENCE [LARGE SCALE GENOMIC DNA]</scope>
    <source>
        <strain evidence="7 9">DSM 784</strain>
    </source>
</reference>
<dbReference type="STRING" id="1004.SAMN05661012_04181"/>
<dbReference type="NCBIfam" id="TIGR04085">
    <property type="entry name" value="rSAM_more_4Fe4S"/>
    <property type="match status" value="1"/>
</dbReference>
<feature type="domain" description="Radical SAM core" evidence="6">
    <location>
        <begin position="100"/>
        <end position="331"/>
    </location>
</feature>
<dbReference type="CDD" id="cd01335">
    <property type="entry name" value="Radical_SAM"/>
    <property type="match status" value="1"/>
</dbReference>
<dbReference type="SFLD" id="SFLDG01384">
    <property type="entry name" value="thioether_bond_formation_requi"/>
    <property type="match status" value="1"/>
</dbReference>
<dbReference type="RefSeq" id="WP_072363178.1">
    <property type="nucleotide sequence ID" value="NZ_CP139972.1"/>
</dbReference>
<evidence type="ECO:0000256" key="3">
    <source>
        <dbReference type="ARBA" id="ARBA00022723"/>
    </source>
</evidence>
<dbReference type="OrthoDB" id="9808591at2"/>
<dbReference type="PROSITE" id="PS51918">
    <property type="entry name" value="RADICAL_SAM"/>
    <property type="match status" value="1"/>
</dbReference>
<dbReference type="EMBL" id="FPIZ01000014">
    <property type="protein sequence ID" value="SFW75034.1"/>
    <property type="molecule type" value="Genomic_DNA"/>
</dbReference>
<dbReference type="InterPro" id="IPR023867">
    <property type="entry name" value="Sulphatase_maturase_rSAM"/>
</dbReference>
<dbReference type="Gene3D" id="3.20.20.70">
    <property type="entry name" value="Aldolase class I"/>
    <property type="match status" value="1"/>
</dbReference>
<dbReference type="InterPro" id="IPR007197">
    <property type="entry name" value="rSAM"/>
</dbReference>
<dbReference type="PANTHER" id="PTHR43273">
    <property type="entry name" value="ANAEROBIC SULFATASE-MATURATING ENZYME HOMOLOG ASLB-RELATED"/>
    <property type="match status" value="1"/>
</dbReference>
<dbReference type="Proteomes" id="UP000183788">
    <property type="component" value="Unassembled WGS sequence"/>
</dbReference>
<accession>A0A1K1RT26</accession>
<dbReference type="Pfam" id="PF04055">
    <property type="entry name" value="Radical_SAM"/>
    <property type="match status" value="1"/>
</dbReference>
<evidence type="ECO:0000256" key="4">
    <source>
        <dbReference type="ARBA" id="ARBA00023004"/>
    </source>
</evidence>
<dbReference type="InterPro" id="IPR023885">
    <property type="entry name" value="4Fe4S-binding_SPASM_dom"/>
</dbReference>
<dbReference type="SFLD" id="SFLDG01067">
    <property type="entry name" value="SPASM/twitch_domain_containing"/>
    <property type="match status" value="1"/>
</dbReference>
<dbReference type="GO" id="GO:0016491">
    <property type="term" value="F:oxidoreductase activity"/>
    <property type="evidence" value="ECO:0007669"/>
    <property type="project" value="InterPro"/>
</dbReference>
<dbReference type="InterPro" id="IPR013785">
    <property type="entry name" value="Aldolase_TIM"/>
</dbReference>
<dbReference type="GO" id="GO:0051536">
    <property type="term" value="F:iron-sulfur cluster binding"/>
    <property type="evidence" value="ECO:0007669"/>
    <property type="project" value="UniProtKB-KW"/>
</dbReference>
<keyword evidence="4" id="KW-0408">Iron</keyword>
<dbReference type="EMBL" id="CP140154">
    <property type="protein sequence ID" value="WQG91980.1"/>
    <property type="molecule type" value="Genomic_DNA"/>
</dbReference>
<evidence type="ECO:0000256" key="1">
    <source>
        <dbReference type="ARBA" id="ARBA00001966"/>
    </source>
</evidence>
<evidence type="ECO:0000313" key="9">
    <source>
        <dbReference type="Proteomes" id="UP000183788"/>
    </source>
</evidence>
<keyword evidence="2" id="KW-0949">S-adenosyl-L-methionine</keyword>
<evidence type="ECO:0000256" key="2">
    <source>
        <dbReference type="ARBA" id="ARBA00022691"/>
    </source>
</evidence>
<dbReference type="InterPro" id="IPR058240">
    <property type="entry name" value="rSAM_sf"/>
</dbReference>
<organism evidence="7 9">
    <name type="scientific">Chitinophaga sancti</name>
    <dbReference type="NCBI Taxonomy" id="1004"/>
    <lineage>
        <taxon>Bacteria</taxon>
        <taxon>Pseudomonadati</taxon>
        <taxon>Bacteroidota</taxon>
        <taxon>Chitinophagia</taxon>
        <taxon>Chitinophagales</taxon>
        <taxon>Chitinophagaceae</taxon>
        <taxon>Chitinophaga</taxon>
    </lineage>
</organism>
<dbReference type="SFLD" id="SFLDG01386">
    <property type="entry name" value="main_SPASM_domain-containing"/>
    <property type="match status" value="1"/>
</dbReference>
<comment type="cofactor">
    <cofactor evidence="1">
        <name>[4Fe-4S] cluster</name>
        <dbReference type="ChEBI" id="CHEBI:49883"/>
    </cofactor>
</comment>
<evidence type="ECO:0000259" key="6">
    <source>
        <dbReference type="PROSITE" id="PS51918"/>
    </source>
</evidence>
<evidence type="ECO:0000313" key="10">
    <source>
        <dbReference type="Proteomes" id="UP001326715"/>
    </source>
</evidence>
<dbReference type="AlphaFoldDB" id="A0A1K1RT26"/>
<dbReference type="GO" id="GO:0046872">
    <property type="term" value="F:metal ion binding"/>
    <property type="evidence" value="ECO:0007669"/>
    <property type="project" value="UniProtKB-KW"/>
</dbReference>
<evidence type="ECO:0000256" key="5">
    <source>
        <dbReference type="ARBA" id="ARBA00023014"/>
    </source>
</evidence>
<protein>
    <submittedName>
        <fullName evidence="8">Radical SAM protein</fullName>
    </submittedName>
</protein>
<dbReference type="SUPFAM" id="SSF102114">
    <property type="entry name" value="Radical SAM enzymes"/>
    <property type="match status" value="1"/>
</dbReference>